<accession>A0ACB7XME9</accession>
<proteinExistence type="predicted"/>
<organism evidence="1 2">
    <name type="scientific">Vaccinium darrowii</name>
    <dbReference type="NCBI Taxonomy" id="229202"/>
    <lineage>
        <taxon>Eukaryota</taxon>
        <taxon>Viridiplantae</taxon>
        <taxon>Streptophyta</taxon>
        <taxon>Embryophyta</taxon>
        <taxon>Tracheophyta</taxon>
        <taxon>Spermatophyta</taxon>
        <taxon>Magnoliopsida</taxon>
        <taxon>eudicotyledons</taxon>
        <taxon>Gunneridae</taxon>
        <taxon>Pentapetalae</taxon>
        <taxon>asterids</taxon>
        <taxon>Ericales</taxon>
        <taxon>Ericaceae</taxon>
        <taxon>Vaccinioideae</taxon>
        <taxon>Vaccinieae</taxon>
        <taxon>Vaccinium</taxon>
    </lineage>
</organism>
<gene>
    <name evidence="1" type="ORF">Vadar_001065</name>
</gene>
<dbReference type="EMBL" id="CM037151">
    <property type="protein sequence ID" value="KAH7842062.1"/>
    <property type="molecule type" value="Genomic_DNA"/>
</dbReference>
<evidence type="ECO:0000313" key="2">
    <source>
        <dbReference type="Proteomes" id="UP000828048"/>
    </source>
</evidence>
<protein>
    <submittedName>
        <fullName evidence="1">Uncharacterized protein</fullName>
    </submittedName>
</protein>
<name>A0ACB7XME9_9ERIC</name>
<evidence type="ECO:0000313" key="1">
    <source>
        <dbReference type="EMBL" id="KAH7842062.1"/>
    </source>
</evidence>
<sequence length="344" mass="39072">MVTKLLPLSHSLTSPFLSPPRLFSKTLSLSLLPFATTTLSQSFSYGPSLHKGHKSIDKKELVRGETEDDYSIDKEFFTRVYDIAALRVPSDHCFALESRLRGHLLNWPRIRNIARVPNDEMEDEFKNLLVNRDEEDDESGSIVSLDRRIHGKGEGDGDVLSPVLYRDKLARTFDSRGYVRFRNLAKMSRPPKKKRREREGEGRGRREREGGGRSEVYVVEVVEEEEEDMSGLLGEEFIRVSRKWRGSTRLLLLDERCAGKGMEELPEAIKIFNMDGRRFIDTVFASQKSQSITQVVMNLPNDAAEYLECCDALTGAGGEGFPTVVMEDAVMDILLIFSTPELLY</sequence>
<reference evidence="1 2" key="1">
    <citation type="journal article" date="2021" name="Hortic Res">
        <title>High-quality reference genome and annotation aids understanding of berry development for evergreen blueberry (Vaccinium darrowii).</title>
        <authorList>
            <person name="Yu J."/>
            <person name="Hulse-Kemp A.M."/>
            <person name="Babiker E."/>
            <person name="Staton M."/>
        </authorList>
    </citation>
    <scope>NUCLEOTIDE SEQUENCE [LARGE SCALE GENOMIC DNA]</scope>
    <source>
        <strain evidence="2">cv. NJ 8807/NJ 8810</strain>
        <tissue evidence="1">Young leaf</tissue>
    </source>
</reference>
<keyword evidence="2" id="KW-1185">Reference proteome</keyword>
<comment type="caution">
    <text evidence="1">The sequence shown here is derived from an EMBL/GenBank/DDBJ whole genome shotgun (WGS) entry which is preliminary data.</text>
</comment>
<dbReference type="Proteomes" id="UP000828048">
    <property type="component" value="Chromosome 1"/>
</dbReference>